<keyword evidence="3" id="KW-1185">Reference proteome</keyword>
<dbReference type="Pfam" id="PF00480">
    <property type="entry name" value="ROK"/>
    <property type="match status" value="1"/>
</dbReference>
<dbReference type="EMBL" id="BJCC01000022">
    <property type="protein sequence ID" value="GCF94712.1"/>
    <property type="molecule type" value="Genomic_DNA"/>
</dbReference>
<dbReference type="AlphaFoldDB" id="A0A4P5PGD5"/>
<evidence type="ECO:0000313" key="3">
    <source>
        <dbReference type="Proteomes" id="UP000290567"/>
    </source>
</evidence>
<dbReference type="RefSeq" id="WP_373862079.1">
    <property type="nucleotide sequence ID" value="NZ_BJCC01000022.1"/>
</dbReference>
<dbReference type="InterPro" id="IPR043129">
    <property type="entry name" value="ATPase_NBD"/>
</dbReference>
<keyword evidence="2" id="KW-0808">Transferase</keyword>
<dbReference type="SUPFAM" id="SSF53067">
    <property type="entry name" value="Actin-like ATPase domain"/>
    <property type="match status" value="1"/>
</dbReference>
<accession>A0A4P5PGD5</accession>
<dbReference type="PANTHER" id="PTHR18964">
    <property type="entry name" value="ROK (REPRESSOR, ORF, KINASE) FAMILY"/>
    <property type="match status" value="1"/>
</dbReference>
<organism evidence="2 3">
    <name type="scientific">Enterococcus florum</name>
    <dbReference type="NCBI Taxonomy" id="2480627"/>
    <lineage>
        <taxon>Bacteria</taxon>
        <taxon>Bacillati</taxon>
        <taxon>Bacillota</taxon>
        <taxon>Bacilli</taxon>
        <taxon>Lactobacillales</taxon>
        <taxon>Enterococcaceae</taxon>
        <taxon>Enterococcus</taxon>
    </lineage>
</organism>
<dbReference type="PROSITE" id="PS01125">
    <property type="entry name" value="ROK"/>
    <property type="match status" value="1"/>
</dbReference>
<dbReference type="Proteomes" id="UP000290567">
    <property type="component" value="Unassembled WGS sequence"/>
</dbReference>
<dbReference type="InterPro" id="IPR000600">
    <property type="entry name" value="ROK"/>
</dbReference>
<dbReference type="Gene3D" id="3.30.420.40">
    <property type="match status" value="2"/>
</dbReference>
<comment type="caution">
    <text evidence="2">The sequence shown here is derived from an EMBL/GenBank/DDBJ whole genome shotgun (WGS) entry which is preliminary data.</text>
</comment>
<keyword evidence="2" id="KW-0418">Kinase</keyword>
<dbReference type="GO" id="GO:0016301">
    <property type="term" value="F:kinase activity"/>
    <property type="evidence" value="ECO:0007669"/>
    <property type="project" value="UniProtKB-KW"/>
</dbReference>
<evidence type="ECO:0000256" key="1">
    <source>
        <dbReference type="ARBA" id="ARBA00006479"/>
    </source>
</evidence>
<sequence>MTNTVNNMIGIDIGGTSIKFSLMDKNGAIEKKWSIPTNISEKGMFIPKEICESIQTQVLNNEAYMIDGIGIGVPGPISTDGRVVLQAVNLDWYDLPLKDLIENELGIGVALLNDANAAALGEMWQGAARGKENLLFVTLGTGVGGGIVLNGQILNGCHSAGGEIGHIPVRSTENRLCGCGARNCLETFSSANGLTLSMRKKLEEVGESWASLSAPRIFSEAEKGNPLAQEVLAEFIDILGQALAGILNTIDVEQVIVGGGLSAAGDQLLKPLKASMDRYVFPQIKHHFSLKKAQLENEAGSYGAVYAYLSMNDLN</sequence>
<evidence type="ECO:0000313" key="2">
    <source>
        <dbReference type="EMBL" id="GCF94712.1"/>
    </source>
</evidence>
<dbReference type="InterPro" id="IPR049874">
    <property type="entry name" value="ROK_cs"/>
</dbReference>
<reference evidence="3" key="1">
    <citation type="submission" date="2019-02" db="EMBL/GenBank/DDBJ databases">
        <title>Draft genome sequence of Enterococcus sp. Gos25-1.</title>
        <authorList>
            <person name="Tanaka N."/>
            <person name="Shiwa Y."/>
            <person name="Fujita N."/>
        </authorList>
    </citation>
    <scope>NUCLEOTIDE SEQUENCE [LARGE SCALE GENOMIC DNA]</scope>
    <source>
        <strain evidence="3">Gos25-1</strain>
    </source>
</reference>
<comment type="similarity">
    <text evidence="1">Belongs to the ROK (NagC/XylR) family.</text>
</comment>
<protein>
    <submittedName>
        <fullName evidence="2">Glucokinase</fullName>
    </submittedName>
</protein>
<proteinExistence type="inferred from homology"/>
<gene>
    <name evidence="2" type="ORF">NRIC_26030</name>
</gene>
<dbReference type="PANTHER" id="PTHR18964:SF149">
    <property type="entry name" value="BIFUNCTIONAL UDP-N-ACETYLGLUCOSAMINE 2-EPIMERASE_N-ACETYLMANNOSAMINE KINASE"/>
    <property type="match status" value="1"/>
</dbReference>
<name>A0A4P5PGD5_9ENTE</name>